<keyword evidence="2" id="KW-0547">Nucleotide-binding</keyword>
<dbReference type="PROSITE" id="PS00211">
    <property type="entry name" value="ABC_TRANSPORTER_1"/>
    <property type="match status" value="1"/>
</dbReference>
<keyword evidence="1" id="KW-0813">Transport</keyword>
<comment type="caution">
    <text evidence="5">The sequence shown here is derived from an EMBL/GenBank/DDBJ whole genome shotgun (WGS) entry which is preliminary data.</text>
</comment>
<protein>
    <submittedName>
        <fullName evidence="5">ATP-binding cassette domain-containing protein</fullName>
    </submittedName>
</protein>
<dbReference type="InterPro" id="IPR017871">
    <property type="entry name" value="ABC_transporter-like_CS"/>
</dbReference>
<name>A0ABS9UQQ1_9BACT</name>
<dbReference type="PANTHER" id="PTHR42939">
    <property type="entry name" value="ABC TRANSPORTER ATP-BINDING PROTEIN ALBC-RELATED"/>
    <property type="match status" value="1"/>
</dbReference>
<evidence type="ECO:0000256" key="2">
    <source>
        <dbReference type="ARBA" id="ARBA00022741"/>
    </source>
</evidence>
<dbReference type="RefSeq" id="WP_241275461.1">
    <property type="nucleotide sequence ID" value="NZ_JAKZGS010000011.1"/>
</dbReference>
<dbReference type="InterPro" id="IPR051782">
    <property type="entry name" value="ABC_Transporter_VariousFunc"/>
</dbReference>
<dbReference type="EMBL" id="JAKZGS010000011">
    <property type="protein sequence ID" value="MCH7398958.1"/>
    <property type="molecule type" value="Genomic_DNA"/>
</dbReference>
<dbReference type="InterPro" id="IPR003439">
    <property type="entry name" value="ABC_transporter-like_ATP-bd"/>
</dbReference>
<evidence type="ECO:0000313" key="5">
    <source>
        <dbReference type="EMBL" id="MCH7398958.1"/>
    </source>
</evidence>
<keyword evidence="3 5" id="KW-0067">ATP-binding</keyword>
<dbReference type="PROSITE" id="PS50893">
    <property type="entry name" value="ABC_TRANSPORTER_2"/>
    <property type="match status" value="1"/>
</dbReference>
<evidence type="ECO:0000256" key="3">
    <source>
        <dbReference type="ARBA" id="ARBA00022840"/>
    </source>
</evidence>
<gene>
    <name evidence="5" type="ORF">MM236_13210</name>
</gene>
<evidence type="ECO:0000256" key="1">
    <source>
        <dbReference type="ARBA" id="ARBA00022448"/>
    </source>
</evidence>
<dbReference type="SUPFAM" id="SSF52540">
    <property type="entry name" value="P-loop containing nucleoside triphosphate hydrolases"/>
    <property type="match status" value="1"/>
</dbReference>
<feature type="domain" description="ABC transporter" evidence="4">
    <location>
        <begin position="4"/>
        <end position="211"/>
    </location>
</feature>
<dbReference type="SMART" id="SM00382">
    <property type="entry name" value="AAA"/>
    <property type="match status" value="1"/>
</dbReference>
<accession>A0ABS9UQQ1</accession>
<dbReference type="InterPro" id="IPR003593">
    <property type="entry name" value="AAA+_ATPase"/>
</dbReference>
<reference evidence="5" key="1">
    <citation type="submission" date="2022-03" db="EMBL/GenBank/DDBJ databases">
        <title>De novo assembled genomes of Belliella spp. (Cyclobacteriaceae) strains.</title>
        <authorList>
            <person name="Szabo A."/>
            <person name="Korponai K."/>
            <person name="Felfoldi T."/>
        </authorList>
    </citation>
    <scope>NUCLEOTIDE SEQUENCE</scope>
    <source>
        <strain evidence="5">DSM 107340</strain>
    </source>
</reference>
<dbReference type="Gene3D" id="3.40.50.300">
    <property type="entry name" value="P-loop containing nucleotide triphosphate hydrolases"/>
    <property type="match status" value="1"/>
</dbReference>
<evidence type="ECO:0000259" key="4">
    <source>
        <dbReference type="PROSITE" id="PS50893"/>
    </source>
</evidence>
<dbReference type="PANTHER" id="PTHR42939:SF1">
    <property type="entry name" value="ABC TRANSPORTER ATP-BINDING PROTEIN ALBC-RELATED"/>
    <property type="match status" value="1"/>
</dbReference>
<sequence length="211" mass="24230">MIEIKLENAAKRFQYEWIFRNLSLTVPAASKLAITGSNGSGKSTLIKAIAGLSPVTEGSLSYFFEKRKITAEEVYNYLTISAPYLELPEEFSLVELLKFHFKFKNAISGFSFEKMIEEMYLIGHENKPINQFSSGMKQRLKLGLCFFSQVPLILLDEPTSNLDQKGVDWYLDLIQRFGLNRTLVICSNDPREYQSCENIINIEDYKLKQNL</sequence>
<keyword evidence="6" id="KW-1185">Reference proteome</keyword>
<proteinExistence type="predicted"/>
<dbReference type="Proteomes" id="UP001165488">
    <property type="component" value="Unassembled WGS sequence"/>
</dbReference>
<dbReference type="GO" id="GO:0005524">
    <property type="term" value="F:ATP binding"/>
    <property type="evidence" value="ECO:0007669"/>
    <property type="project" value="UniProtKB-KW"/>
</dbReference>
<organism evidence="5 6">
    <name type="scientific">Belliella calami</name>
    <dbReference type="NCBI Taxonomy" id="2923436"/>
    <lineage>
        <taxon>Bacteria</taxon>
        <taxon>Pseudomonadati</taxon>
        <taxon>Bacteroidota</taxon>
        <taxon>Cytophagia</taxon>
        <taxon>Cytophagales</taxon>
        <taxon>Cyclobacteriaceae</taxon>
        <taxon>Belliella</taxon>
    </lineage>
</organism>
<dbReference type="InterPro" id="IPR027417">
    <property type="entry name" value="P-loop_NTPase"/>
</dbReference>
<evidence type="ECO:0000313" key="6">
    <source>
        <dbReference type="Proteomes" id="UP001165488"/>
    </source>
</evidence>
<dbReference type="Pfam" id="PF00005">
    <property type="entry name" value="ABC_tran"/>
    <property type="match status" value="1"/>
</dbReference>